<feature type="region of interest" description="Disordered" evidence="1">
    <location>
        <begin position="406"/>
        <end position="436"/>
    </location>
</feature>
<evidence type="ECO:0000313" key="3">
    <source>
        <dbReference type="Proteomes" id="UP001556367"/>
    </source>
</evidence>
<feature type="compositionally biased region" description="Polar residues" evidence="1">
    <location>
        <begin position="85"/>
        <end position="94"/>
    </location>
</feature>
<gene>
    <name evidence="2" type="ORF">HGRIS_002869</name>
</gene>
<evidence type="ECO:0000313" key="2">
    <source>
        <dbReference type="EMBL" id="KAL0956750.1"/>
    </source>
</evidence>
<accession>A0ABR3JLR3</accession>
<comment type="caution">
    <text evidence="2">The sequence shown here is derived from an EMBL/GenBank/DDBJ whole genome shotgun (WGS) entry which is preliminary data.</text>
</comment>
<proteinExistence type="predicted"/>
<feature type="compositionally biased region" description="Basic and acidic residues" evidence="1">
    <location>
        <begin position="102"/>
        <end position="118"/>
    </location>
</feature>
<reference evidence="3" key="1">
    <citation type="submission" date="2024-06" db="EMBL/GenBank/DDBJ databases">
        <title>Multi-omics analyses provide insights into the biosynthesis of the anticancer antibiotic pleurotin in Hohenbuehelia grisea.</title>
        <authorList>
            <person name="Weaver J.A."/>
            <person name="Alberti F."/>
        </authorList>
    </citation>
    <scope>NUCLEOTIDE SEQUENCE [LARGE SCALE GENOMIC DNA]</scope>
    <source>
        <strain evidence="3">T-177</strain>
    </source>
</reference>
<dbReference type="EMBL" id="JASNQZ010000006">
    <property type="protein sequence ID" value="KAL0956750.1"/>
    <property type="molecule type" value="Genomic_DNA"/>
</dbReference>
<feature type="compositionally biased region" description="Polar residues" evidence="1">
    <location>
        <begin position="60"/>
        <end position="76"/>
    </location>
</feature>
<evidence type="ECO:0000256" key="1">
    <source>
        <dbReference type="SAM" id="MobiDB-lite"/>
    </source>
</evidence>
<sequence length="521" mass="56345">MTMARRTGGKPRDPVASTALDEEPSPPNPSRSGTKKAPASGGPAKSATNKVSKAAPKTTAPKQQAQGPIPSGNTQGEAAPVGVSTRAQNKTTRPGQIVNDAKQQRRSPDTKRADEAAKRAAILAEKLSARSQRQAAFKSAAVAEDRVRQEDLIRQRNAERPDLADTNPSARDAGEEELEDGGPESADIPEPSEMADDESADYSMDTRDEEHDNEDPPAFVKDDWTDLEDSDADYIDHGIVTDEEMDEGLEEDDFEAIHKPRKNASLSKKAAAFAIRNEISAQSAKLTWSAKAAPIGTKRKASVSQDSPSVGKEAGKRAKSSIGGLKSGWDKIKNRTSIASEEKDDKELSYDDPKGEFATDEASSLLAAVRAGKVCAPKKNGNTAPQILSERRTTAQMGIKLELEAHQSSLPNGDARQLARKSQGEPTARDLPFPPGRARQYAASWKEFRSTLINWFGTLDDPFAAASNPEFEEMVEKLWNKIFPELAEKLHSNRDVIVCVSQSVRIIVAQLAKLGSQSLLS</sequence>
<feature type="compositionally biased region" description="Basic and acidic residues" evidence="1">
    <location>
        <begin position="340"/>
        <end position="352"/>
    </location>
</feature>
<feature type="region of interest" description="Disordered" evidence="1">
    <location>
        <begin position="1"/>
        <end position="227"/>
    </location>
</feature>
<protein>
    <submittedName>
        <fullName evidence="2">Uncharacterized protein</fullName>
    </submittedName>
</protein>
<feature type="region of interest" description="Disordered" evidence="1">
    <location>
        <begin position="292"/>
        <end position="352"/>
    </location>
</feature>
<dbReference type="Proteomes" id="UP001556367">
    <property type="component" value="Unassembled WGS sequence"/>
</dbReference>
<name>A0ABR3JLR3_9AGAR</name>
<keyword evidence="3" id="KW-1185">Reference proteome</keyword>
<feature type="compositionally biased region" description="Basic and acidic residues" evidence="1">
    <location>
        <begin position="143"/>
        <end position="163"/>
    </location>
</feature>
<organism evidence="2 3">
    <name type="scientific">Hohenbuehelia grisea</name>
    <dbReference type="NCBI Taxonomy" id="104357"/>
    <lineage>
        <taxon>Eukaryota</taxon>
        <taxon>Fungi</taxon>
        <taxon>Dikarya</taxon>
        <taxon>Basidiomycota</taxon>
        <taxon>Agaricomycotina</taxon>
        <taxon>Agaricomycetes</taxon>
        <taxon>Agaricomycetidae</taxon>
        <taxon>Agaricales</taxon>
        <taxon>Pleurotineae</taxon>
        <taxon>Pleurotaceae</taxon>
        <taxon>Hohenbuehelia</taxon>
    </lineage>
</organism>